<dbReference type="PANTHER" id="PTHR35446:SF2">
    <property type="entry name" value="CARBOXYMUCONOLACTONE DECARBOXYLASE-LIKE DOMAIN-CONTAINING PROTEIN"/>
    <property type="match status" value="1"/>
</dbReference>
<comment type="caution">
    <text evidence="1">The sequence shown here is derived from an EMBL/GenBank/DDBJ whole genome shotgun (WGS) entry which is preliminary data.</text>
</comment>
<keyword evidence="1" id="KW-0575">Peroxidase</keyword>
<organism evidence="1 2">
    <name type="scientific">Calidithermus roseus</name>
    <dbReference type="NCBI Taxonomy" id="1644118"/>
    <lineage>
        <taxon>Bacteria</taxon>
        <taxon>Thermotogati</taxon>
        <taxon>Deinococcota</taxon>
        <taxon>Deinococci</taxon>
        <taxon>Thermales</taxon>
        <taxon>Thermaceae</taxon>
        <taxon>Calidithermus</taxon>
    </lineage>
</organism>
<accession>A0A399ETX2</accession>
<dbReference type="Gene3D" id="1.20.1290.10">
    <property type="entry name" value="AhpD-like"/>
    <property type="match status" value="1"/>
</dbReference>
<keyword evidence="2" id="KW-1185">Reference proteome</keyword>
<evidence type="ECO:0000313" key="2">
    <source>
        <dbReference type="Proteomes" id="UP000265341"/>
    </source>
</evidence>
<name>A0A399ETX2_9DEIN</name>
<dbReference type="AlphaFoldDB" id="A0A399ETX2"/>
<proteinExistence type="predicted"/>
<dbReference type="InterPro" id="IPR029032">
    <property type="entry name" value="AhpD-like"/>
</dbReference>
<dbReference type="Proteomes" id="UP000265341">
    <property type="component" value="Unassembled WGS sequence"/>
</dbReference>
<reference evidence="1 2" key="1">
    <citation type="submission" date="2018-08" db="EMBL/GenBank/DDBJ databases">
        <title>Meiothermus roseus NBRC 110900 genome sequencing project.</title>
        <authorList>
            <person name="Da Costa M.S."/>
            <person name="Albuquerque L."/>
            <person name="Raposo P."/>
            <person name="Froufe H.J.C."/>
            <person name="Barroso C.S."/>
            <person name="Egas C."/>
        </authorList>
    </citation>
    <scope>NUCLEOTIDE SEQUENCE [LARGE SCALE GENOMIC DNA]</scope>
    <source>
        <strain evidence="1 2">NBRC 110900</strain>
    </source>
</reference>
<dbReference type="PANTHER" id="PTHR35446">
    <property type="entry name" value="SI:CH211-175M2.5"/>
    <property type="match status" value="1"/>
</dbReference>
<sequence>MGVLPQIRRGQELAVWGIAIMVHILRSGLALVEEDEVTGEIAEAFAEVKRILQIPFVPNWMRVLANSPAAFKIYWAFLQASLKHSSLPESLQSIILYAIAERRNCEYCSAWNELSCRTLGIDEETLAAVVEDLGHVSPERLQAILKFAIKASLHPKELSAADYQRLREEGVSEEEIVEIVFLAAVASMNDTLADALKIDVDLPVAERLAQSR</sequence>
<evidence type="ECO:0000313" key="1">
    <source>
        <dbReference type="EMBL" id="RIH86062.1"/>
    </source>
</evidence>
<keyword evidence="1" id="KW-0560">Oxidoreductase</keyword>
<protein>
    <submittedName>
        <fullName evidence="1">Putative peroxidase-related enzyme</fullName>
    </submittedName>
</protein>
<gene>
    <name evidence="1" type="ORF">Mrose_01950</name>
</gene>
<dbReference type="GO" id="GO:0004601">
    <property type="term" value="F:peroxidase activity"/>
    <property type="evidence" value="ECO:0007669"/>
    <property type="project" value="UniProtKB-KW"/>
</dbReference>
<dbReference type="SUPFAM" id="SSF69118">
    <property type="entry name" value="AhpD-like"/>
    <property type="match status" value="1"/>
</dbReference>
<dbReference type="EMBL" id="QWLA01000034">
    <property type="protein sequence ID" value="RIH86062.1"/>
    <property type="molecule type" value="Genomic_DNA"/>
</dbReference>